<feature type="domain" description="GTA TIM-barrel-like" evidence="2">
    <location>
        <begin position="449"/>
        <end position="742"/>
    </location>
</feature>
<dbReference type="OrthoDB" id="8445115at2"/>
<name>A0A1H8DAQ7_9RHOB</name>
<dbReference type="STRING" id="1077947.SAMN05216227_1006132"/>
<proteinExistence type="predicted"/>
<sequence>MATILLSAVGAAAGAGFGGTVLGLSGAVIGRAVGATLGRVIDQRLMGAGSDAVETGRVERFRLTGASEGAAVPQVYGRMRVAGQVIWATQFVENPTTTGGGGGGKGAPKTAPAARVTTYSYSVSFAVALCEGEISTVGRIWADGIEIDRDSINLRVYRGTETQLPDPKIEAVEGLGNAPAYRGIAYVVLESLDIGRFVNRVPQMTFEVVRPAQGDYAQTTTDLTRAVRAVAMMPGTGEYALATTALYYNDGPGLARSANVNSPSGKADFVTSLRQMRGEIPNVGSVSLIVSWFGDDLRCGACQVMPKVEQNLQDAQGMLWRAGGITRGQAQIIVKDAGRSVYGGTPSDMSVIQSIQAVRAGGQEVMFYPFILMDQMAGNGRTDPYTGAADQAVLPWRGRITLSTAPGRADSPDRTGAAVAEVAAFFGTAQVSHFTLSGGLVSYSGPAEWRYRRFILHYAYLCVAAGGVDAFCIGSEMRGLTHIRGAGDSFPAVIALRQLAAEVRAILGPNTKISYAADWSEYFGLQADGNVYFHLDPLWADTNIDFIGIDNYMPLSDWRDADDHADIAFSSIYNLDYLRGNVMGGEGYDWYYDSAEGEAAQRRLPIEDGAYDEPWVYRYKDLKNWWLNPHHNRISGQRQLVSTDWVPQSKPFRFTEYGCAAINMGTNEPNKFLDPKSSESSLPKQSNGLRDDTIQMQYLRAMTQAWALPANNPTSMIYGGAMVDMSRAHAWAWDARPFPQFPNTLAIWSDGDNYSRGHWLTGRGTNVPLALVVAEICERSGLADFDVSRLYGVVRGFAPDGVGTARAALQPLMLAYGFEAVERDGILLFQMRGDQRAVAVDPARLVETTALEGTLETMRTPEAETAGRVRLTFIEAEADFGNRQVEAVFPDEESFGVSQGDVALALTDGEGRSIAERWLSEARVSRDTARFALPRSMAHLGAGDVVGLAGQTYRIDRVEQSESALIEAVRTERQVYTPADTVETRRQVNPFVPAAPVFPLFLDLPLLTGEEVEHAPHIAVTARPWPQSVGVWIAVTDAGYNINRVITRPAVLGITQSPLGAAQPDLWDRAAPLRVKLSNGELSSAVQLDLLAGANAFAIGDGSSDNWEVVQFRDVALIAPDIYDLGHALRGQVGTNGAMPAVWPPGSFVVLLEPSLTQIDVALSARGSARNYRIGTLARGVDDPSVIHRVEAFSGIGLRPYSPAHLKVKALASGDLMVGWTRRTRIDGDNWAAFEVPLGETQEQYLLRIVRAGSVVREVTVAHPNWIYAAGMKAVDAGETLLVAQLSDRFGPGPFAELPLV</sequence>
<dbReference type="Gene3D" id="3.20.20.80">
    <property type="entry name" value="Glycosidases"/>
    <property type="match status" value="1"/>
</dbReference>
<dbReference type="Pfam" id="PF13547">
    <property type="entry name" value="GTA_TIM"/>
    <property type="match status" value="1"/>
</dbReference>
<dbReference type="RefSeq" id="WP_050521017.1">
    <property type="nucleotide sequence ID" value="NZ_FOCO01000006.1"/>
</dbReference>
<dbReference type="Pfam" id="PF13550">
    <property type="entry name" value="Phage-tail_3"/>
    <property type="match status" value="1"/>
</dbReference>
<keyword evidence="6" id="KW-1185">Reference proteome</keyword>
<gene>
    <name evidence="5" type="ORF">SAMN05216227_1006132</name>
</gene>
<dbReference type="InterPro" id="IPR017853">
    <property type="entry name" value="GH"/>
</dbReference>
<evidence type="ECO:0000313" key="6">
    <source>
        <dbReference type="Proteomes" id="UP000183002"/>
    </source>
</evidence>
<evidence type="ECO:0000259" key="4">
    <source>
        <dbReference type="Pfam" id="PF23666"/>
    </source>
</evidence>
<accession>A0A1H8DAQ7</accession>
<evidence type="ECO:0000256" key="1">
    <source>
        <dbReference type="SAM" id="MobiDB-lite"/>
    </source>
</evidence>
<organism evidence="5 6">
    <name type="scientific">Pseudorhodobacter antarcticus</name>
    <dbReference type="NCBI Taxonomy" id="1077947"/>
    <lineage>
        <taxon>Bacteria</taxon>
        <taxon>Pseudomonadati</taxon>
        <taxon>Pseudomonadota</taxon>
        <taxon>Alphaproteobacteria</taxon>
        <taxon>Rhodobacterales</taxon>
        <taxon>Paracoccaceae</taxon>
        <taxon>Pseudorhodobacter</taxon>
    </lineage>
</organism>
<evidence type="ECO:0000259" key="2">
    <source>
        <dbReference type="Pfam" id="PF13547"/>
    </source>
</evidence>
<evidence type="ECO:0000313" key="5">
    <source>
        <dbReference type="EMBL" id="SEN03894.1"/>
    </source>
</evidence>
<dbReference type="InterPro" id="IPR056490">
    <property type="entry name" value="Rcc01698_C"/>
</dbReference>
<dbReference type="Pfam" id="PF23666">
    <property type="entry name" value="Rcc01698_C"/>
    <property type="match status" value="1"/>
</dbReference>
<dbReference type="CDD" id="cd19607">
    <property type="entry name" value="GTA_TIM-barrel-like"/>
    <property type="match status" value="1"/>
</dbReference>
<reference evidence="5 6" key="1">
    <citation type="submission" date="2016-10" db="EMBL/GenBank/DDBJ databases">
        <authorList>
            <person name="de Groot N.N."/>
        </authorList>
    </citation>
    <scope>NUCLEOTIDE SEQUENCE [LARGE SCALE GENOMIC DNA]</scope>
    <source>
        <strain evidence="5 6">CGMCC 1.10836</strain>
    </source>
</reference>
<protein>
    <submittedName>
        <fullName evidence="5">Putative phage tail protein</fullName>
    </submittedName>
</protein>
<dbReference type="InterPro" id="IPR032876">
    <property type="entry name" value="J_dom"/>
</dbReference>
<feature type="region of interest" description="Disordered" evidence="1">
    <location>
        <begin position="668"/>
        <end position="688"/>
    </location>
</feature>
<feature type="domain" description="Tip attachment protein J" evidence="3">
    <location>
        <begin position="803"/>
        <end position="959"/>
    </location>
</feature>
<dbReference type="EMBL" id="FOCO01000006">
    <property type="protein sequence ID" value="SEN03894.1"/>
    <property type="molecule type" value="Genomic_DNA"/>
</dbReference>
<dbReference type="Proteomes" id="UP000183002">
    <property type="component" value="Unassembled WGS sequence"/>
</dbReference>
<feature type="domain" description="Rcc01698-like C-terminal" evidence="4">
    <location>
        <begin position="1050"/>
        <end position="1150"/>
    </location>
</feature>
<dbReference type="SUPFAM" id="SSF51445">
    <property type="entry name" value="(Trans)glycosidases"/>
    <property type="match status" value="1"/>
</dbReference>
<dbReference type="InterPro" id="IPR025195">
    <property type="entry name" value="GTA_TIM_dom"/>
</dbReference>
<feature type="compositionally biased region" description="Polar residues" evidence="1">
    <location>
        <begin position="678"/>
        <end position="688"/>
    </location>
</feature>
<evidence type="ECO:0000259" key="3">
    <source>
        <dbReference type="Pfam" id="PF13550"/>
    </source>
</evidence>